<dbReference type="Gene3D" id="2.130.10.10">
    <property type="entry name" value="YVTN repeat-like/Quinoprotein amine dehydrogenase"/>
    <property type="match status" value="1"/>
</dbReference>
<accession>A0AB34ID31</accession>
<protein>
    <recommendedName>
        <fullName evidence="2">WD repeat-containing protein 54 beta-propeller domain-containing protein</fullName>
    </recommendedName>
</protein>
<proteinExistence type="predicted"/>
<feature type="domain" description="WD repeat-containing protein 54 beta-propeller" evidence="2">
    <location>
        <begin position="62"/>
        <end position="305"/>
    </location>
</feature>
<dbReference type="Proteomes" id="UP001515480">
    <property type="component" value="Unassembled WGS sequence"/>
</dbReference>
<dbReference type="PROSITE" id="PS50294">
    <property type="entry name" value="WD_REPEATS_REGION"/>
    <property type="match status" value="1"/>
</dbReference>
<evidence type="ECO:0000259" key="2">
    <source>
        <dbReference type="Pfam" id="PF21031"/>
    </source>
</evidence>
<dbReference type="AlphaFoldDB" id="A0AB34ID31"/>
<feature type="repeat" description="WD" evidence="1">
    <location>
        <begin position="234"/>
        <end position="266"/>
    </location>
</feature>
<evidence type="ECO:0000313" key="4">
    <source>
        <dbReference type="Proteomes" id="UP001515480"/>
    </source>
</evidence>
<evidence type="ECO:0000256" key="1">
    <source>
        <dbReference type="PROSITE-ProRule" id="PRU00221"/>
    </source>
</evidence>
<dbReference type="InterPro" id="IPR015943">
    <property type="entry name" value="WD40/YVTN_repeat-like_dom_sf"/>
</dbReference>
<name>A0AB34ID31_PRYPA</name>
<dbReference type="InterPro" id="IPR049546">
    <property type="entry name" value="WDR54_beta_prop"/>
</dbReference>
<sequence length="313" mass="33212">MRSPRKALVGHSASLLHGNLARSPTHLAYVHNADLILLSEAALLSSAPHPPVVRLPAPHAAAILQARWVGVGAAEYLVLAAHGALQLHSSDGRRLAHTLLCAEGGWWCGVCGVSRGGRRVLCAGTSDGAVCVLEGEEEGWAEAYYEAAEGAVVELSAEARSDGALVAVADARGGVGVFRLSDEAWERLGDFPSDEGATCTSVRLRDSRLFAAYSSGHIRLFEVGADSCHLSCLIAAHTRWINALELHPTKPMFASAGEDCCVTVWSWSAEGKVTALWSTHVTDALLCGLAFSHDTLAATAYDQPHVYVWSLDK</sequence>
<dbReference type="EMBL" id="JBGBPQ010000031">
    <property type="protein sequence ID" value="KAL1495672.1"/>
    <property type="molecule type" value="Genomic_DNA"/>
</dbReference>
<reference evidence="3 4" key="1">
    <citation type="journal article" date="2024" name="Science">
        <title>Giant polyketide synthase enzymes in the biosynthesis of giant marine polyether toxins.</title>
        <authorList>
            <person name="Fallon T.R."/>
            <person name="Shende V.V."/>
            <person name="Wierzbicki I.H."/>
            <person name="Pendleton A.L."/>
            <person name="Watervoot N.F."/>
            <person name="Auber R.P."/>
            <person name="Gonzalez D.J."/>
            <person name="Wisecaver J.H."/>
            <person name="Moore B.S."/>
        </authorList>
    </citation>
    <scope>NUCLEOTIDE SEQUENCE [LARGE SCALE GENOMIC DNA]</scope>
    <source>
        <strain evidence="3 4">12B1</strain>
    </source>
</reference>
<keyword evidence="4" id="KW-1185">Reference proteome</keyword>
<dbReference type="Pfam" id="PF21031">
    <property type="entry name" value="WDR54"/>
    <property type="match status" value="1"/>
</dbReference>
<dbReference type="SMART" id="SM00320">
    <property type="entry name" value="WD40"/>
    <property type="match status" value="4"/>
</dbReference>
<dbReference type="InterPro" id="IPR001680">
    <property type="entry name" value="WD40_rpt"/>
</dbReference>
<organism evidence="3 4">
    <name type="scientific">Prymnesium parvum</name>
    <name type="common">Toxic golden alga</name>
    <dbReference type="NCBI Taxonomy" id="97485"/>
    <lineage>
        <taxon>Eukaryota</taxon>
        <taxon>Haptista</taxon>
        <taxon>Haptophyta</taxon>
        <taxon>Prymnesiophyceae</taxon>
        <taxon>Prymnesiales</taxon>
        <taxon>Prymnesiaceae</taxon>
        <taxon>Prymnesium</taxon>
    </lineage>
</organism>
<dbReference type="SUPFAM" id="SSF50978">
    <property type="entry name" value="WD40 repeat-like"/>
    <property type="match status" value="1"/>
</dbReference>
<gene>
    <name evidence="3" type="ORF">AB1Y20_016537</name>
</gene>
<dbReference type="PROSITE" id="PS50082">
    <property type="entry name" value="WD_REPEATS_2"/>
    <property type="match status" value="1"/>
</dbReference>
<comment type="caution">
    <text evidence="3">The sequence shown here is derived from an EMBL/GenBank/DDBJ whole genome shotgun (WGS) entry which is preliminary data.</text>
</comment>
<keyword evidence="1" id="KW-0853">WD repeat</keyword>
<evidence type="ECO:0000313" key="3">
    <source>
        <dbReference type="EMBL" id="KAL1495672.1"/>
    </source>
</evidence>
<dbReference type="InterPro" id="IPR036322">
    <property type="entry name" value="WD40_repeat_dom_sf"/>
</dbReference>